<evidence type="ECO:0008006" key="5">
    <source>
        <dbReference type="Google" id="ProtNLM"/>
    </source>
</evidence>
<feature type="compositionally biased region" description="Polar residues" evidence="2">
    <location>
        <begin position="367"/>
        <end position="387"/>
    </location>
</feature>
<evidence type="ECO:0000256" key="1">
    <source>
        <dbReference type="SAM" id="Coils"/>
    </source>
</evidence>
<comment type="caution">
    <text evidence="3">The sequence shown here is derived from an EMBL/GenBank/DDBJ whole genome shotgun (WGS) entry which is preliminary data.</text>
</comment>
<keyword evidence="4" id="KW-1185">Reference proteome</keyword>
<reference evidence="3 4" key="1">
    <citation type="submission" date="2019-06" db="EMBL/GenBank/DDBJ databases">
        <title>A chromosome-scale genome assembly of the striped catfish, Pangasianodon hypophthalmus.</title>
        <authorList>
            <person name="Wen M."/>
            <person name="Zahm M."/>
            <person name="Roques C."/>
            <person name="Cabau C."/>
            <person name="Klopp C."/>
            <person name="Donnadieu C."/>
            <person name="Jouanno E."/>
            <person name="Avarre J.-C."/>
            <person name="Campet M."/>
            <person name="Ha T.T.T."/>
            <person name="Dugue R."/>
            <person name="Lampietro C."/>
            <person name="Louis A."/>
            <person name="Herpin A."/>
            <person name="Echchiki A."/>
            <person name="Berthelot C."/>
            <person name="Parey E."/>
            <person name="Roest-Crollius H."/>
            <person name="Braasch I."/>
            <person name="Postlethwait J."/>
            <person name="Bobe J."/>
            <person name="Montfort J."/>
            <person name="Bouchez O."/>
            <person name="Begum T."/>
            <person name="Schartl M."/>
            <person name="Guiguen Y."/>
        </authorList>
    </citation>
    <scope>NUCLEOTIDE SEQUENCE [LARGE SCALE GENOMIC DNA]</scope>
    <source>
        <strain evidence="3 4">Indonesia</strain>
        <tissue evidence="3">Blood</tissue>
    </source>
</reference>
<feature type="coiled-coil region" evidence="1">
    <location>
        <begin position="7"/>
        <end position="34"/>
    </location>
</feature>
<evidence type="ECO:0000256" key="2">
    <source>
        <dbReference type="SAM" id="MobiDB-lite"/>
    </source>
</evidence>
<dbReference type="GO" id="GO:0030336">
    <property type="term" value="P:negative regulation of cell migration"/>
    <property type="evidence" value="ECO:0007669"/>
    <property type="project" value="InterPro"/>
</dbReference>
<feature type="region of interest" description="Disordered" evidence="2">
    <location>
        <begin position="135"/>
        <end position="171"/>
    </location>
</feature>
<dbReference type="PANTHER" id="PTHR34831:SF1">
    <property type="entry name" value="MIGRATION AND INVASION-INHIBITORY PROTEIN"/>
    <property type="match status" value="1"/>
</dbReference>
<evidence type="ECO:0000313" key="4">
    <source>
        <dbReference type="Proteomes" id="UP000327468"/>
    </source>
</evidence>
<keyword evidence="1" id="KW-0175">Coiled coil</keyword>
<sequence length="423" mass="47242">MTSFEHLDALRRQNKELLQKLKHKSENLQRLNLDCSRKQLESVSGVRKEVNTSSARDRTPLTERKESLLNVSDAFINLTVSGNRPKVARKALCKPINIKKTPNLAEVTSDCLTDEEAKRPSEDATCEVLLQDQGNSHPRVQFNPTGTMQPKSVISQDKGQRGAGRVRFPPADDELETVSDSERRRVQPLLGYDWIAGLLDAESSLTERSEHFFSELRTFRQVNKEECVHSVSSGLPVAADLCASSDEDDVTNHESTPDTHQCTFCYRINSRLFATPLDPQAACPVCKKPKEKHPHAQNEPAFIRVSIPRSTLLPAYRYKAHRRGSFDPSDSLGLPSHCLSGWSNISMGAGSEMSSLDLRSSMEIRPNTGTVPSAQPENQLDLSGSRASGCQRSDQLLDVSRLARYQFQHLARTKPNKSSYPLY</sequence>
<dbReference type="EMBL" id="VFJC01000021">
    <property type="protein sequence ID" value="KAB5537241.1"/>
    <property type="molecule type" value="Genomic_DNA"/>
</dbReference>
<accession>A0A5N5L4Y9</accession>
<feature type="compositionally biased region" description="Polar residues" evidence="2">
    <location>
        <begin position="135"/>
        <end position="157"/>
    </location>
</feature>
<dbReference type="PANTHER" id="PTHR34831">
    <property type="entry name" value="MIGRATION AND INVASION-INHIBITORY PROTEIN"/>
    <property type="match status" value="1"/>
</dbReference>
<gene>
    <name evidence="3" type="ORF">PHYPO_G00116560</name>
</gene>
<dbReference type="InterPro" id="IPR031466">
    <property type="entry name" value="MIIP"/>
</dbReference>
<organism evidence="3 4">
    <name type="scientific">Pangasianodon hypophthalmus</name>
    <name type="common">Striped catfish</name>
    <name type="synonym">Helicophagus hypophthalmus</name>
    <dbReference type="NCBI Taxonomy" id="310915"/>
    <lineage>
        <taxon>Eukaryota</taxon>
        <taxon>Metazoa</taxon>
        <taxon>Chordata</taxon>
        <taxon>Craniata</taxon>
        <taxon>Vertebrata</taxon>
        <taxon>Euteleostomi</taxon>
        <taxon>Actinopterygii</taxon>
        <taxon>Neopterygii</taxon>
        <taxon>Teleostei</taxon>
        <taxon>Ostariophysi</taxon>
        <taxon>Siluriformes</taxon>
        <taxon>Pangasiidae</taxon>
        <taxon>Pangasianodon</taxon>
    </lineage>
</organism>
<name>A0A5N5L4Y9_PANHP</name>
<proteinExistence type="predicted"/>
<dbReference type="Pfam" id="PF15734">
    <property type="entry name" value="MIIP"/>
    <property type="match status" value="1"/>
</dbReference>
<dbReference type="Proteomes" id="UP000327468">
    <property type="component" value="Chromosome 20"/>
</dbReference>
<dbReference type="GO" id="GO:0010972">
    <property type="term" value="P:negative regulation of G2/M transition of mitotic cell cycle"/>
    <property type="evidence" value="ECO:0007669"/>
    <property type="project" value="InterPro"/>
</dbReference>
<protein>
    <recommendedName>
        <fullName evidence="5">Migration and invasion inhibitory protein</fullName>
    </recommendedName>
</protein>
<evidence type="ECO:0000313" key="3">
    <source>
        <dbReference type="EMBL" id="KAB5537241.1"/>
    </source>
</evidence>
<dbReference type="AlphaFoldDB" id="A0A5N5L4Y9"/>
<feature type="region of interest" description="Disordered" evidence="2">
    <location>
        <begin position="365"/>
        <end position="387"/>
    </location>
</feature>